<accession>A0A6S7GX45</accession>
<proteinExistence type="predicted"/>
<organism evidence="2 3">
    <name type="scientific">Paramuricea clavata</name>
    <name type="common">Red gorgonian</name>
    <name type="synonym">Violescent sea-whip</name>
    <dbReference type="NCBI Taxonomy" id="317549"/>
    <lineage>
        <taxon>Eukaryota</taxon>
        <taxon>Metazoa</taxon>
        <taxon>Cnidaria</taxon>
        <taxon>Anthozoa</taxon>
        <taxon>Octocorallia</taxon>
        <taxon>Malacalcyonacea</taxon>
        <taxon>Plexauridae</taxon>
        <taxon>Paramuricea</taxon>
    </lineage>
</organism>
<feature type="region of interest" description="Disordered" evidence="1">
    <location>
        <begin position="1"/>
        <end position="25"/>
    </location>
</feature>
<sequence>MPSMQEEMNIGTNYEQQSTLQNQAETTDTSISTVEHIESKDQQQTTLPKEYNSETIILFDSNGHLLDTNRLCPRSTTSYIRCPTLAKAKDIINEAIFNAPKTFILHCGTNDLEKYHDYNDIVKKTSEVINLINEKYPESKIILSSLLPRMDTHHAQVGKINKVLKTNYSTKPSVLFVEHNNLFPSRHHLHDKKHLNQSGVKIFAKNLKSAFFYLKKNPKQNTPIPNKFNPQKYYQVPSPFGYHNSTFPHPNFPSPSDLSLQQFSSPYLPPANLPSPRLPQPFDFPQSMNRNAQKPSNRNNVPNPTSQSYHQILPPPTIPVAPLANFPPVLPPTNLPSPHLPSPHLPSPHLPRPFKLSHKPSNKNNDNPTCQSHHQTMPPPNLYDPKSFPPLSSLPPPPPVLPPTNLPSSHLPPPPNSPWNFNQQYNKKNNCLPPQLIELIKSLQGYVY</sequence>
<dbReference type="Gene3D" id="3.40.50.1110">
    <property type="entry name" value="SGNH hydrolase"/>
    <property type="match status" value="1"/>
</dbReference>
<keyword evidence="3" id="KW-1185">Reference proteome</keyword>
<evidence type="ECO:0000313" key="3">
    <source>
        <dbReference type="Proteomes" id="UP001152795"/>
    </source>
</evidence>
<feature type="region of interest" description="Disordered" evidence="1">
    <location>
        <begin position="334"/>
        <end position="426"/>
    </location>
</feature>
<protein>
    <submittedName>
        <fullName evidence="2">Uncharacterized protein</fullName>
    </submittedName>
</protein>
<comment type="caution">
    <text evidence="2">The sequence shown here is derived from an EMBL/GenBank/DDBJ whole genome shotgun (WGS) entry which is preliminary data.</text>
</comment>
<feature type="compositionally biased region" description="Polar residues" evidence="1">
    <location>
        <begin position="245"/>
        <end position="265"/>
    </location>
</feature>
<gene>
    <name evidence="2" type="ORF">PACLA_8A010852</name>
</gene>
<dbReference type="EMBL" id="CACRXK020002893">
    <property type="protein sequence ID" value="CAB3996548.1"/>
    <property type="molecule type" value="Genomic_DNA"/>
</dbReference>
<feature type="compositionally biased region" description="Pro residues" evidence="1">
    <location>
        <begin position="334"/>
        <end position="351"/>
    </location>
</feature>
<feature type="compositionally biased region" description="Pro residues" evidence="1">
    <location>
        <begin position="267"/>
        <end position="279"/>
    </location>
</feature>
<dbReference type="AlphaFoldDB" id="A0A6S7GX45"/>
<name>A0A6S7GX45_PARCT</name>
<evidence type="ECO:0000256" key="1">
    <source>
        <dbReference type="SAM" id="MobiDB-lite"/>
    </source>
</evidence>
<dbReference type="Proteomes" id="UP001152795">
    <property type="component" value="Unassembled WGS sequence"/>
</dbReference>
<evidence type="ECO:0000313" key="2">
    <source>
        <dbReference type="EMBL" id="CAB3996548.1"/>
    </source>
</evidence>
<dbReference type="SUPFAM" id="SSF52266">
    <property type="entry name" value="SGNH hydrolase"/>
    <property type="match status" value="1"/>
</dbReference>
<dbReference type="InterPro" id="IPR036514">
    <property type="entry name" value="SGNH_hydro_sf"/>
</dbReference>
<feature type="compositionally biased region" description="Polar residues" evidence="1">
    <location>
        <begin position="362"/>
        <end position="375"/>
    </location>
</feature>
<feature type="compositionally biased region" description="Polar residues" evidence="1">
    <location>
        <begin position="10"/>
        <end position="25"/>
    </location>
</feature>
<feature type="compositionally biased region" description="Pro residues" evidence="1">
    <location>
        <begin position="392"/>
        <end position="417"/>
    </location>
</feature>
<dbReference type="OrthoDB" id="8949194at2759"/>
<reference evidence="2" key="1">
    <citation type="submission" date="2020-04" db="EMBL/GenBank/DDBJ databases">
        <authorList>
            <person name="Alioto T."/>
            <person name="Alioto T."/>
            <person name="Gomez Garrido J."/>
        </authorList>
    </citation>
    <scope>NUCLEOTIDE SEQUENCE</scope>
    <source>
        <strain evidence="2">A484AB</strain>
    </source>
</reference>
<dbReference type="PRINTS" id="PR01217">
    <property type="entry name" value="PRICHEXTENSN"/>
</dbReference>
<feature type="compositionally biased region" description="Polar residues" evidence="1">
    <location>
        <begin position="286"/>
        <end position="310"/>
    </location>
</feature>
<feature type="region of interest" description="Disordered" evidence="1">
    <location>
        <begin position="245"/>
        <end position="316"/>
    </location>
</feature>